<dbReference type="Pfam" id="PF00083">
    <property type="entry name" value="Sugar_tr"/>
    <property type="match status" value="1"/>
</dbReference>
<protein>
    <submittedName>
        <fullName evidence="10">MFS domain-containing protein</fullName>
    </submittedName>
</protein>
<feature type="transmembrane region" description="Helical" evidence="6">
    <location>
        <begin position="402"/>
        <end position="422"/>
    </location>
</feature>
<feature type="domain" description="Major facilitator superfamily (MFS) profile" evidence="7">
    <location>
        <begin position="137"/>
        <end position="577"/>
    </location>
</feature>
<reference evidence="8 9" key="2">
    <citation type="submission" date="2018-11" db="EMBL/GenBank/DDBJ databases">
        <authorList>
            <consortium name="Pathogen Informatics"/>
        </authorList>
    </citation>
    <scope>NUCLEOTIDE SEQUENCE [LARGE SCALE GENOMIC DNA]</scope>
</reference>
<dbReference type="AlphaFoldDB" id="A0A0R3SJ41"/>
<keyword evidence="4 6" id="KW-0472">Membrane</keyword>
<evidence type="ECO:0000256" key="5">
    <source>
        <dbReference type="SAM" id="MobiDB-lite"/>
    </source>
</evidence>
<dbReference type="STRING" id="6216.A0A0R3SJ41"/>
<evidence type="ECO:0000313" key="9">
    <source>
        <dbReference type="Proteomes" id="UP000274504"/>
    </source>
</evidence>
<feature type="region of interest" description="Disordered" evidence="5">
    <location>
        <begin position="578"/>
        <end position="603"/>
    </location>
</feature>
<reference evidence="10" key="1">
    <citation type="submission" date="2017-02" db="UniProtKB">
        <authorList>
            <consortium name="WormBaseParasite"/>
        </authorList>
    </citation>
    <scope>IDENTIFICATION</scope>
</reference>
<evidence type="ECO:0000259" key="7">
    <source>
        <dbReference type="PROSITE" id="PS50850"/>
    </source>
</evidence>
<organism evidence="10">
    <name type="scientific">Hymenolepis diminuta</name>
    <name type="common">Rat tapeworm</name>
    <dbReference type="NCBI Taxonomy" id="6216"/>
    <lineage>
        <taxon>Eukaryota</taxon>
        <taxon>Metazoa</taxon>
        <taxon>Spiralia</taxon>
        <taxon>Lophotrochozoa</taxon>
        <taxon>Platyhelminthes</taxon>
        <taxon>Cestoda</taxon>
        <taxon>Eucestoda</taxon>
        <taxon>Cyclophyllidea</taxon>
        <taxon>Hymenolepididae</taxon>
        <taxon>Hymenolepis</taxon>
    </lineage>
</organism>
<dbReference type="EMBL" id="UYSG01002173">
    <property type="protein sequence ID" value="VDL57272.1"/>
    <property type="molecule type" value="Genomic_DNA"/>
</dbReference>
<feature type="transmembrane region" description="Helical" evidence="6">
    <location>
        <begin position="292"/>
        <end position="312"/>
    </location>
</feature>
<evidence type="ECO:0000256" key="1">
    <source>
        <dbReference type="ARBA" id="ARBA00004141"/>
    </source>
</evidence>
<sequence length="603" mass="67210">MTNGIMSGTDNRMHQQERTLKTVNVDDTFKEITGERGLWQTAILLVISIFSPVPFLFPVFANAVPRYRCALDKSGEAYLASKMVPVGESGNTTRHLTFDEAARIVGPWFDADETAAANQRHYGCFRYKGGFDLNRTIPCNTTTEPCINGYVYEPWENQYSSTIVAEWDLVCGDSWKSPFSTSIYMFGMLVGSVLGGFLAGKLGRMKAIYLSTILESIFGLAVTFVPNLEWYTAIRFLVSVAVTIKVAATTVVLIEMTTAKYRAIFSAGFSFISQCVYRAIHAWIAMYIQNWRYFHLIIMTPSFLGLITLIWLPESPRWLVSQNKDSAALKTLYKAYKVNTIYKSGLKLTFEEFLEQAGHSNPPSEQKKKKSKKHFKLGAFLKGVANDFVAPYQTRDIAMRSIIATLLFTGQLLVFFGMLFFTQVMRSSVYYVSMINAATSVPGIILSTFLYSKCRSRKKPMLVLYAISALILLIIGLHTMIVKPESEIPLIVCGNIALISLGSTFNMIFIYTSELFPSSIRSQGLGNATGLGRIGGILCSFINELDLTMGHGAPVIIYGGVSVLQVLLTFCLPDTDGKNLADKVKSEEKKEEEPARREKESSK</sequence>
<dbReference type="InterPro" id="IPR005828">
    <property type="entry name" value="MFS_sugar_transport-like"/>
</dbReference>
<dbReference type="SUPFAM" id="SSF103473">
    <property type="entry name" value="MFS general substrate transporter"/>
    <property type="match status" value="1"/>
</dbReference>
<dbReference type="GO" id="GO:0022857">
    <property type="term" value="F:transmembrane transporter activity"/>
    <property type="evidence" value="ECO:0007669"/>
    <property type="project" value="InterPro"/>
</dbReference>
<feature type="transmembrane region" description="Helical" evidence="6">
    <location>
        <begin position="428"/>
        <end position="450"/>
    </location>
</feature>
<dbReference type="OrthoDB" id="5141738at2759"/>
<feature type="transmembrane region" description="Helical" evidence="6">
    <location>
        <begin position="207"/>
        <end position="226"/>
    </location>
</feature>
<dbReference type="WBParaSite" id="HDID_0000495601-mRNA-1">
    <property type="protein sequence ID" value="HDID_0000495601-mRNA-1"/>
    <property type="gene ID" value="HDID_0000495601"/>
</dbReference>
<gene>
    <name evidence="8" type="ORF">HDID_LOCUS4954</name>
</gene>
<evidence type="ECO:0000256" key="6">
    <source>
        <dbReference type="SAM" id="Phobius"/>
    </source>
</evidence>
<evidence type="ECO:0000313" key="10">
    <source>
        <dbReference type="WBParaSite" id="HDID_0000495601-mRNA-1"/>
    </source>
</evidence>
<evidence type="ECO:0000256" key="4">
    <source>
        <dbReference type="ARBA" id="ARBA00023136"/>
    </source>
</evidence>
<dbReference type="Gene3D" id="1.20.1250.20">
    <property type="entry name" value="MFS general substrate transporter like domains"/>
    <property type="match status" value="1"/>
</dbReference>
<feature type="transmembrane region" description="Helical" evidence="6">
    <location>
        <begin position="462"/>
        <end position="482"/>
    </location>
</feature>
<dbReference type="PANTHER" id="PTHR24064">
    <property type="entry name" value="SOLUTE CARRIER FAMILY 22 MEMBER"/>
    <property type="match status" value="1"/>
</dbReference>
<accession>A0A0R3SJ41</accession>
<name>A0A0R3SJ41_HYMDI</name>
<evidence type="ECO:0000256" key="3">
    <source>
        <dbReference type="ARBA" id="ARBA00022989"/>
    </source>
</evidence>
<feature type="transmembrane region" description="Helical" evidence="6">
    <location>
        <begin position="232"/>
        <end position="254"/>
    </location>
</feature>
<comment type="subcellular location">
    <subcellularLocation>
        <location evidence="1">Membrane</location>
        <topology evidence="1">Multi-pass membrane protein</topology>
    </subcellularLocation>
</comment>
<dbReference type="Proteomes" id="UP000274504">
    <property type="component" value="Unassembled WGS sequence"/>
</dbReference>
<feature type="transmembrane region" description="Helical" evidence="6">
    <location>
        <begin position="183"/>
        <end position="200"/>
    </location>
</feature>
<feature type="transmembrane region" description="Helical" evidence="6">
    <location>
        <begin position="488"/>
        <end position="512"/>
    </location>
</feature>
<dbReference type="InterPro" id="IPR020846">
    <property type="entry name" value="MFS_dom"/>
</dbReference>
<feature type="transmembrane region" description="Helical" evidence="6">
    <location>
        <begin position="38"/>
        <end position="57"/>
    </location>
</feature>
<feature type="transmembrane region" description="Helical" evidence="6">
    <location>
        <begin position="261"/>
        <end position="280"/>
    </location>
</feature>
<evidence type="ECO:0000313" key="8">
    <source>
        <dbReference type="EMBL" id="VDL57272.1"/>
    </source>
</evidence>
<dbReference type="PROSITE" id="PS50850">
    <property type="entry name" value="MFS"/>
    <property type="match status" value="1"/>
</dbReference>
<proteinExistence type="predicted"/>
<evidence type="ECO:0000256" key="2">
    <source>
        <dbReference type="ARBA" id="ARBA00022692"/>
    </source>
</evidence>
<dbReference type="InterPro" id="IPR036259">
    <property type="entry name" value="MFS_trans_sf"/>
</dbReference>
<keyword evidence="3 6" id="KW-1133">Transmembrane helix</keyword>
<keyword evidence="2 6" id="KW-0812">Transmembrane</keyword>
<dbReference type="GO" id="GO:0016020">
    <property type="term" value="C:membrane"/>
    <property type="evidence" value="ECO:0007669"/>
    <property type="project" value="UniProtKB-SubCell"/>
</dbReference>